<dbReference type="CDD" id="cd01743">
    <property type="entry name" value="GATase1_Anthranilate_Synthase"/>
    <property type="match status" value="1"/>
</dbReference>
<evidence type="ECO:0000313" key="4">
    <source>
        <dbReference type="Proteomes" id="UP000321595"/>
    </source>
</evidence>
<dbReference type="PRINTS" id="PR00097">
    <property type="entry name" value="ANTSNTHASEII"/>
</dbReference>
<dbReference type="InterPro" id="IPR006221">
    <property type="entry name" value="TrpG/PapA_dom"/>
</dbReference>
<dbReference type="EMBL" id="CP042467">
    <property type="protein sequence ID" value="QED26026.1"/>
    <property type="molecule type" value="Genomic_DNA"/>
</dbReference>
<evidence type="ECO:0000256" key="1">
    <source>
        <dbReference type="ARBA" id="ARBA00022962"/>
    </source>
</evidence>
<dbReference type="PANTHER" id="PTHR43418:SF4">
    <property type="entry name" value="MULTIFUNCTIONAL TRYPTOPHAN BIOSYNTHESIS PROTEIN"/>
    <property type="match status" value="1"/>
</dbReference>
<evidence type="ECO:0000259" key="2">
    <source>
        <dbReference type="Pfam" id="PF00117"/>
    </source>
</evidence>
<dbReference type="InterPro" id="IPR050472">
    <property type="entry name" value="Anth_synth/Amidotransfase"/>
</dbReference>
<sequence>MVKQFEFSGSRGKVVILDNRDSFVFNIAHRLSELGVMSEVVRSDAIDIQTLVEAAPRALVISPGPRGPTKAGISTASIQALNGTPILGICLGHQCIVEAFGGRVVESGAPMHGRQSPIVHNEQGLFNAIPNRALFGRYHSLIAQKPLPDCLAETAWTGDENHFVMALEHRELPVYGVQFHPESVLSPFGLQLLKNFIEIVDKRA</sequence>
<organism evidence="3 4">
    <name type="scientific">Microvenator marinus</name>
    <dbReference type="NCBI Taxonomy" id="2600177"/>
    <lineage>
        <taxon>Bacteria</taxon>
        <taxon>Deltaproteobacteria</taxon>
        <taxon>Bradymonadales</taxon>
        <taxon>Microvenatoraceae</taxon>
        <taxon>Microvenator</taxon>
    </lineage>
</organism>
<dbReference type="FunFam" id="3.40.50.880:FF:000003">
    <property type="entry name" value="Anthranilate synthase component II"/>
    <property type="match status" value="1"/>
</dbReference>
<dbReference type="AlphaFoldDB" id="A0A5B8XQP5"/>
<dbReference type="PANTHER" id="PTHR43418">
    <property type="entry name" value="MULTIFUNCTIONAL TRYPTOPHAN BIOSYNTHESIS PROTEIN-RELATED"/>
    <property type="match status" value="1"/>
</dbReference>
<protein>
    <submittedName>
        <fullName evidence="3">Aminodeoxychorismate/anthranilate synthase component II</fullName>
    </submittedName>
</protein>
<dbReference type="PROSITE" id="PS51273">
    <property type="entry name" value="GATASE_TYPE_1"/>
    <property type="match status" value="1"/>
</dbReference>
<dbReference type="GO" id="GO:0005829">
    <property type="term" value="C:cytosol"/>
    <property type="evidence" value="ECO:0007669"/>
    <property type="project" value="TreeGrafter"/>
</dbReference>
<dbReference type="OrthoDB" id="9786812at2"/>
<keyword evidence="1" id="KW-0315">Glutamine amidotransferase</keyword>
<dbReference type="GO" id="GO:0004049">
    <property type="term" value="F:anthranilate synthase activity"/>
    <property type="evidence" value="ECO:0007669"/>
    <property type="project" value="TreeGrafter"/>
</dbReference>
<dbReference type="PRINTS" id="PR00096">
    <property type="entry name" value="GATASE"/>
</dbReference>
<reference evidence="3 4" key="1">
    <citation type="submission" date="2019-08" db="EMBL/GenBank/DDBJ databases">
        <authorList>
            <person name="Liang Q."/>
        </authorList>
    </citation>
    <scope>NUCLEOTIDE SEQUENCE [LARGE SCALE GENOMIC DNA]</scope>
    <source>
        <strain evidence="3 4">V1718</strain>
    </source>
</reference>
<dbReference type="RefSeq" id="WP_146957111.1">
    <property type="nucleotide sequence ID" value="NZ_CP042467.1"/>
</dbReference>
<dbReference type="PRINTS" id="PR00099">
    <property type="entry name" value="CPSGATASE"/>
</dbReference>
<gene>
    <name evidence="3" type="ORF">FRD01_01865</name>
</gene>
<dbReference type="GO" id="GO:0000162">
    <property type="term" value="P:L-tryptophan biosynthetic process"/>
    <property type="evidence" value="ECO:0007669"/>
    <property type="project" value="TreeGrafter"/>
</dbReference>
<dbReference type="Pfam" id="PF00117">
    <property type="entry name" value="GATase"/>
    <property type="match status" value="1"/>
</dbReference>
<dbReference type="KEGG" id="bbae:FRD01_01865"/>
<keyword evidence="4" id="KW-1185">Reference proteome</keyword>
<dbReference type="SUPFAM" id="SSF52317">
    <property type="entry name" value="Class I glutamine amidotransferase-like"/>
    <property type="match status" value="1"/>
</dbReference>
<dbReference type="InterPro" id="IPR029062">
    <property type="entry name" value="Class_I_gatase-like"/>
</dbReference>
<name>A0A5B8XQP5_9DELT</name>
<proteinExistence type="predicted"/>
<dbReference type="Gene3D" id="3.40.50.880">
    <property type="match status" value="1"/>
</dbReference>
<feature type="domain" description="Glutamine amidotransferase" evidence="2">
    <location>
        <begin position="15"/>
        <end position="197"/>
    </location>
</feature>
<dbReference type="NCBIfam" id="TIGR00566">
    <property type="entry name" value="trpG_papA"/>
    <property type="match status" value="1"/>
</dbReference>
<evidence type="ECO:0000313" key="3">
    <source>
        <dbReference type="EMBL" id="QED26026.1"/>
    </source>
</evidence>
<dbReference type="Proteomes" id="UP000321595">
    <property type="component" value="Chromosome"/>
</dbReference>
<dbReference type="InterPro" id="IPR017926">
    <property type="entry name" value="GATASE"/>
</dbReference>
<accession>A0A5B8XQP5</accession>